<dbReference type="Pfam" id="PF02321">
    <property type="entry name" value="OEP"/>
    <property type="match status" value="2"/>
</dbReference>
<evidence type="ECO:0000256" key="1">
    <source>
        <dbReference type="ARBA" id="ARBA00007613"/>
    </source>
</evidence>
<name>A0A838LBV4_9SPHN</name>
<comment type="subcellular location">
    <subcellularLocation>
        <location evidence="2">Cell membrane</location>
        <topology evidence="2">Lipid-anchor</topology>
    </subcellularLocation>
</comment>
<dbReference type="PANTHER" id="PTHR30203:SF32">
    <property type="entry name" value="CATION EFFLUX SYSTEM PROTEIN CUSC"/>
    <property type="match status" value="1"/>
</dbReference>
<evidence type="ECO:0000256" key="2">
    <source>
        <dbReference type="RuleBase" id="RU362097"/>
    </source>
</evidence>
<keyword evidence="2" id="KW-0564">Palmitate</keyword>
<accession>A0A838LBV4</accession>
<evidence type="ECO:0000313" key="3">
    <source>
        <dbReference type="EMBL" id="MBA2934958.1"/>
    </source>
</evidence>
<dbReference type="GO" id="GO:0005886">
    <property type="term" value="C:plasma membrane"/>
    <property type="evidence" value="ECO:0007669"/>
    <property type="project" value="UniProtKB-SubCell"/>
</dbReference>
<protein>
    <submittedName>
        <fullName evidence="3">Efflux transporter outer membrane subunit</fullName>
    </submittedName>
</protein>
<dbReference type="PANTHER" id="PTHR30203">
    <property type="entry name" value="OUTER MEMBRANE CATION EFFLUX PROTEIN"/>
    <property type="match status" value="1"/>
</dbReference>
<dbReference type="NCBIfam" id="TIGR01845">
    <property type="entry name" value="outer_NodT"/>
    <property type="match status" value="1"/>
</dbReference>
<dbReference type="Proteomes" id="UP000570166">
    <property type="component" value="Unassembled WGS sequence"/>
</dbReference>
<keyword evidence="2" id="KW-1134">Transmembrane beta strand</keyword>
<gene>
    <name evidence="3" type="ORF">HZF05_12700</name>
</gene>
<dbReference type="EMBL" id="JACEIB010000007">
    <property type="protein sequence ID" value="MBA2934958.1"/>
    <property type="molecule type" value="Genomic_DNA"/>
</dbReference>
<dbReference type="InterPro" id="IPR003423">
    <property type="entry name" value="OMP_efflux"/>
</dbReference>
<comment type="similarity">
    <text evidence="1 2">Belongs to the outer membrane factor (OMF) (TC 1.B.17) family.</text>
</comment>
<organism evidence="3 4">
    <name type="scientific">Sphingomonas chungangi</name>
    <dbReference type="NCBI Taxonomy" id="2683589"/>
    <lineage>
        <taxon>Bacteria</taxon>
        <taxon>Pseudomonadati</taxon>
        <taxon>Pseudomonadota</taxon>
        <taxon>Alphaproteobacteria</taxon>
        <taxon>Sphingomonadales</taxon>
        <taxon>Sphingomonadaceae</taxon>
        <taxon>Sphingomonas</taxon>
    </lineage>
</organism>
<dbReference type="AlphaFoldDB" id="A0A838LBV4"/>
<dbReference type="GO" id="GO:0015562">
    <property type="term" value="F:efflux transmembrane transporter activity"/>
    <property type="evidence" value="ECO:0007669"/>
    <property type="project" value="InterPro"/>
</dbReference>
<dbReference type="InterPro" id="IPR010131">
    <property type="entry name" value="MdtP/NodT-like"/>
</dbReference>
<dbReference type="Gene3D" id="1.20.1600.10">
    <property type="entry name" value="Outer membrane efflux proteins (OEP)"/>
    <property type="match status" value="1"/>
</dbReference>
<keyword evidence="2" id="KW-0472">Membrane</keyword>
<keyword evidence="4" id="KW-1185">Reference proteome</keyword>
<comment type="caution">
    <text evidence="3">The sequence shown here is derived from an EMBL/GenBank/DDBJ whole genome shotgun (WGS) entry which is preliminary data.</text>
</comment>
<dbReference type="SUPFAM" id="SSF56954">
    <property type="entry name" value="Outer membrane efflux proteins (OEP)"/>
    <property type="match status" value="1"/>
</dbReference>
<proteinExistence type="inferred from homology"/>
<evidence type="ECO:0000313" key="4">
    <source>
        <dbReference type="Proteomes" id="UP000570166"/>
    </source>
</evidence>
<reference evidence="3 4" key="1">
    <citation type="submission" date="2020-07" db="EMBL/GenBank/DDBJ databases">
        <authorList>
            <person name="Sun Q."/>
        </authorList>
    </citation>
    <scope>NUCLEOTIDE SEQUENCE [LARGE SCALE GENOMIC DNA]</scope>
    <source>
        <strain evidence="3 4">CGMCC 1.13654</strain>
    </source>
</reference>
<dbReference type="Gene3D" id="2.20.200.10">
    <property type="entry name" value="Outer membrane efflux proteins (OEP)"/>
    <property type="match status" value="1"/>
</dbReference>
<keyword evidence="2" id="KW-0812">Transmembrane</keyword>
<sequence>MLAGCDLAPHYQRPALAAPSSFPQGPAYPAAAGTQDVAAIGWKAFFTDEKLRQVIALGLANNRDLRIAAANILQARAQYRAQRADLFPTVDANAAATVSHGNSTSSGSSTGGGTRHSYSADIGISAFELDLFGRVRNLTKAAQETYFASQAGADATRISLIAEIASAWLTMGSDQDQLALSKQTLTAYQQTVGITRAQFDKGIASELDVQQAETNLQDARYDVAQLTTQIAQDQNALNLLVGTTVTADLLPSGIGTGDFTMADLPAGLDSTILLKRPDVLQSEDLLKGYNADIGAARAAFFPTISLTAAAGTASTALTGLFTGGAWTWSAGGSATQTIFDFGKNLANLRYAQASKQAAVATYEKAVQTAFREVSDALAMRGTIGEQVGARSDKVDAASKAATLSLARYKSGIDSFLTTLDAQRTLYIAQQALVTSRLQRETNLVTLYSTLGGGLT</sequence>
<keyword evidence="2" id="KW-0449">Lipoprotein</keyword>